<name>A0A212JPU4_9PROT</name>
<dbReference type="InterPro" id="IPR014606">
    <property type="entry name" value="Heptose_7-P_kinase"/>
</dbReference>
<dbReference type="InterPro" id="IPR020568">
    <property type="entry name" value="Ribosomal_Su5_D2-typ_SF"/>
</dbReference>
<evidence type="ECO:0000256" key="5">
    <source>
        <dbReference type="ARBA" id="ARBA00038121"/>
    </source>
</evidence>
<comment type="similarity">
    <text evidence="5">Belongs to the GHMP kinase family.</text>
</comment>
<dbReference type="PANTHER" id="PTHR32463:SF0">
    <property type="entry name" value="L-FUCOSE KINASE"/>
    <property type="match status" value="1"/>
</dbReference>
<dbReference type="Pfam" id="PF08544">
    <property type="entry name" value="GHMP_kinases_C"/>
    <property type="match status" value="1"/>
</dbReference>
<dbReference type="InterPro" id="IPR052203">
    <property type="entry name" value="GHMP_Kinase-Related"/>
</dbReference>
<reference evidence="8" key="1">
    <citation type="submission" date="2016-04" db="EMBL/GenBank/DDBJ databases">
        <authorList>
            <person name="Evans L.H."/>
            <person name="Alamgir A."/>
            <person name="Owens N."/>
            <person name="Weber N.D."/>
            <person name="Virtaneva K."/>
            <person name="Barbian K."/>
            <person name="Babar A."/>
            <person name="Rosenke K."/>
        </authorList>
    </citation>
    <scope>NUCLEOTIDE SEQUENCE</scope>
    <source>
        <strain evidence="8">86</strain>
    </source>
</reference>
<feature type="domain" description="GHMP kinase C-terminal" evidence="7">
    <location>
        <begin position="239"/>
        <end position="298"/>
    </location>
</feature>
<dbReference type="SUPFAM" id="SSF54211">
    <property type="entry name" value="Ribosomal protein S5 domain 2-like"/>
    <property type="match status" value="1"/>
</dbReference>
<evidence type="ECO:0000256" key="1">
    <source>
        <dbReference type="ARBA" id="ARBA00022679"/>
    </source>
</evidence>
<dbReference type="InterPro" id="IPR036554">
    <property type="entry name" value="GHMP_kinase_C_sf"/>
</dbReference>
<dbReference type="GO" id="GO:0050201">
    <property type="term" value="F:fucokinase activity"/>
    <property type="evidence" value="ECO:0007669"/>
    <property type="project" value="TreeGrafter"/>
</dbReference>
<organism evidence="8">
    <name type="scientific">uncultured Alphaproteobacteria bacterium</name>
    <dbReference type="NCBI Taxonomy" id="91750"/>
    <lineage>
        <taxon>Bacteria</taxon>
        <taxon>Pseudomonadati</taxon>
        <taxon>Pseudomonadota</taxon>
        <taxon>Alphaproteobacteria</taxon>
        <taxon>environmental samples</taxon>
    </lineage>
</organism>
<evidence type="ECO:0000259" key="7">
    <source>
        <dbReference type="Pfam" id="PF08544"/>
    </source>
</evidence>
<dbReference type="InterPro" id="IPR013750">
    <property type="entry name" value="GHMP_kinase_C_dom"/>
</dbReference>
<dbReference type="GO" id="GO:0042352">
    <property type="term" value="P:GDP-L-fucose salvage"/>
    <property type="evidence" value="ECO:0007669"/>
    <property type="project" value="TreeGrafter"/>
</dbReference>
<dbReference type="GO" id="GO:0005524">
    <property type="term" value="F:ATP binding"/>
    <property type="evidence" value="ECO:0007669"/>
    <property type="project" value="UniProtKB-KW"/>
</dbReference>
<sequence>MSLVISRTPFRVSFFGGGTDYPAWYRREGGAVLSTTIDKYCYITARYLPPFFPTCHRIVWSHIEAVSSIGEILHPAVREGLRMFGYDDARGVEVHHQGDLPARTGIGTSSAFAVGLIAALNALRDAPPLSRTRLFEMALDLEQQRLHDPVGSQDQVASAVGGFNRIDFAPSGEITVTPVRASASRIEALQSNLLLFYTGSSRLSASVTGELIANLDRRAEVLREMHAMVDDAVALVQGEGDIEDFGRMLDHTWRLKRSLSSGISTSVIDDVYTAARKHGALGGKLLGGGGTGFMLFYVPKDRQKSLLKAMSPLLHVPFRFESKGVVLLKNGDL</sequence>
<evidence type="ECO:0000259" key="6">
    <source>
        <dbReference type="Pfam" id="PF00288"/>
    </source>
</evidence>
<proteinExistence type="inferred from homology"/>
<keyword evidence="3 8" id="KW-0418">Kinase</keyword>
<evidence type="ECO:0000256" key="3">
    <source>
        <dbReference type="ARBA" id="ARBA00022777"/>
    </source>
</evidence>
<evidence type="ECO:0000256" key="4">
    <source>
        <dbReference type="ARBA" id="ARBA00022840"/>
    </source>
</evidence>
<protein>
    <submittedName>
        <fullName evidence="8">Putative kinase Galactokinase/homoserine kinase family</fullName>
        <ecNumber evidence="8">2.7.1.-</ecNumber>
    </submittedName>
</protein>
<gene>
    <name evidence="8" type="ORF">KL86APRO_11432</name>
</gene>
<dbReference type="InterPro" id="IPR001174">
    <property type="entry name" value="HddA/FKP"/>
</dbReference>
<dbReference type="EMBL" id="FLUO01000001">
    <property type="protein sequence ID" value="SBW01447.1"/>
    <property type="molecule type" value="Genomic_DNA"/>
</dbReference>
<keyword evidence="1 8" id="KW-0808">Transferase</keyword>
<dbReference type="AlphaFoldDB" id="A0A212JPU4"/>
<dbReference type="Gene3D" id="3.30.230.120">
    <property type="match status" value="1"/>
</dbReference>
<evidence type="ECO:0000256" key="2">
    <source>
        <dbReference type="ARBA" id="ARBA00022741"/>
    </source>
</evidence>
<keyword evidence="4" id="KW-0067">ATP-binding</keyword>
<accession>A0A212JPU4</accession>
<evidence type="ECO:0000313" key="8">
    <source>
        <dbReference type="EMBL" id="SBW01447.1"/>
    </source>
</evidence>
<keyword evidence="2" id="KW-0547">Nucleotide-binding</keyword>
<feature type="domain" description="GHMP kinase N-terminal" evidence="6">
    <location>
        <begin position="81"/>
        <end position="162"/>
    </location>
</feature>
<dbReference type="PRINTS" id="PR00960">
    <property type="entry name" value="LMBPPROTEIN"/>
</dbReference>
<dbReference type="PIRSF" id="PIRSF036406">
    <property type="entry name" value="Hept_kin"/>
    <property type="match status" value="1"/>
</dbReference>
<dbReference type="EC" id="2.7.1.-" evidence="8"/>
<dbReference type="SUPFAM" id="SSF55060">
    <property type="entry name" value="GHMP Kinase, C-terminal domain"/>
    <property type="match status" value="1"/>
</dbReference>
<dbReference type="InterPro" id="IPR006204">
    <property type="entry name" value="GHMP_kinase_N_dom"/>
</dbReference>
<dbReference type="Pfam" id="PF00288">
    <property type="entry name" value="GHMP_kinases_N"/>
    <property type="match status" value="1"/>
</dbReference>
<dbReference type="PANTHER" id="PTHR32463">
    <property type="entry name" value="L-FUCOSE KINASE"/>
    <property type="match status" value="1"/>
</dbReference>